<feature type="region of interest" description="Disordered" evidence="1">
    <location>
        <begin position="1076"/>
        <end position="1108"/>
    </location>
</feature>
<gene>
    <name evidence="2" type="primary">108051144</name>
</gene>
<protein>
    <recommendedName>
        <fullName evidence="4">LisH domain-containing protein</fullName>
    </recommendedName>
</protein>
<feature type="compositionally biased region" description="Low complexity" evidence="1">
    <location>
        <begin position="59"/>
        <end position="76"/>
    </location>
</feature>
<dbReference type="Pfam" id="PF16045">
    <property type="entry name" value="LisH_2"/>
    <property type="match status" value="1"/>
</dbReference>
<dbReference type="EnsemblMetazoa" id="XM_044461117.1">
    <property type="protein sequence ID" value="XP_044317052.1"/>
    <property type="gene ID" value="LOC108051144"/>
</dbReference>
<evidence type="ECO:0000313" key="2">
    <source>
        <dbReference type="EnsemblMetazoa" id="XP_044317052.1"/>
    </source>
</evidence>
<organism evidence="2 3">
    <name type="scientific">Drosophila rhopaloa</name>
    <name type="common">Fruit fly</name>
    <dbReference type="NCBI Taxonomy" id="1041015"/>
    <lineage>
        <taxon>Eukaryota</taxon>
        <taxon>Metazoa</taxon>
        <taxon>Ecdysozoa</taxon>
        <taxon>Arthropoda</taxon>
        <taxon>Hexapoda</taxon>
        <taxon>Insecta</taxon>
        <taxon>Pterygota</taxon>
        <taxon>Neoptera</taxon>
        <taxon>Endopterygota</taxon>
        <taxon>Diptera</taxon>
        <taxon>Brachycera</taxon>
        <taxon>Muscomorpha</taxon>
        <taxon>Ephydroidea</taxon>
        <taxon>Drosophilidae</taxon>
        <taxon>Drosophila</taxon>
        <taxon>Sophophora</taxon>
    </lineage>
</organism>
<evidence type="ECO:0000256" key="1">
    <source>
        <dbReference type="SAM" id="MobiDB-lite"/>
    </source>
</evidence>
<name>A0ABM5JE01_DRORH</name>
<feature type="region of interest" description="Disordered" evidence="1">
    <location>
        <begin position="985"/>
        <end position="1017"/>
    </location>
</feature>
<feature type="compositionally biased region" description="Basic and acidic residues" evidence="1">
    <location>
        <begin position="32"/>
        <end position="58"/>
    </location>
</feature>
<sequence length="1397" mass="154726">MKTRQLPLPTTTTASFRAKQRDVGGRLGGMPCERERKHEAAKREREEQLKRERERERATAAASAAASAAVATAAQRVRQRMGADKDPAKRRTSHPRERQQALGRAYGPGGASGAAAAVGNRTGRGPKREALTPKFVEQHDQDQDPENDQDDAYDAKAEQLKNQLEELAAMSEHEFEVKFRQWLDQEGIAREMHSHLRVELIHCFNNTALGQLLSKAAGVQMAHSHSLLLSPLAMMLHTLVAEFLHSQNCHFTLSVFCSETPHRHKLPDFGSRPEFRFQTEELQQVLTAVLGGQGDGEGEGEGEEPIQDPELEQIVVAHYEEDLAGQTQCLLLALVRSLVEIRRSFPVQRREEQEGEKDQEREPVKEQQKEQKKEQEKEQVKEEPPIPVILQDSSCQTDPAACLEARPEVDTSDLYQTEEHELVLGADGRSVFVGARVSQSLHSVEQQLGQLMKNVRQLAKSCAPPVEVISSTGFEELLKRELRERERLTKAGQAFNPGETVTKLAGGVDEREVEEEEEEPVAGDDVVYSDLGPIQLPVLGVAIPRLPRLHPEQLASLAVIRQSLEKVQRKARRPQGRMYVSVERMETLVGDVCGCVQLLGNVLNLSMEQEHAVGLHKGFQRGYREGFAHGHFMGLQEGQQQEQFERKKRERPPPEREDCSVQVEQLPTTSRAIQTTTQSSTRTSVHTQTDRKHLVDAWSQADLRTESQPKSYEQWIHEMLNSSSGQVFLERVELSLNKALELQKERLDELYQVKLRHQAEMLRLSRRQNSWRTLCKRVERDSQSSVEARDLVQKIFRLLEHYESHHHQLAEKIQQTEIAAEQAARILPMWTEGSVKGTAPGNWNSAMSSTLTSSGICTPVPDRIAIEAAAVEVDRPQEDRALVEHPYPGLGYPCQLLALAPPGGIPVAGTLVSVIPRLSGTFPKDPGLPLPLVTTSRTNNDPPTVARSVPAAEATVAHPIPSNSNPQAAEVAISWDYAREVPASIDSLPPENIPRDTVPVPPGPPPPDPPKPSMHSVATNTIAPLPLQLTPLKPSAGKSSQGPSFEEALLSAKSRMLQLERESDLLEQSFLSYLEKAKSTQPSAPKSTEESSKSRRMRSSCQRERDQMNRTLDGFRDWHRRVRKEDAVSLAQLEDLQGQRVVPGSVLDSKLSSPLWMSEQEEQDSYPFTNAITEARSKLLGEIMPARRTAAEEEVEGQGNWLPDLPPANPEVLNPIKRRSSNGEMSLLLRRAKEPLGRLEIPHPLLDTSSSSSSTLELPPLEAGRSTSSKLQQSMAKMQLLFGGGEPVKPVVVPIPQRRTTRPLSAPTPGSELGSGGMGEGVVLPPRPHTAPTVLHAINEQEPTILSLDSSTSSSSLRSAGAAFEDLVTGAVVAGGQHPQSSPEVSYSQAFWKRMNL</sequence>
<feature type="compositionally biased region" description="Pro residues" evidence="1">
    <location>
        <begin position="999"/>
        <end position="1012"/>
    </location>
</feature>
<keyword evidence="3" id="KW-1185">Reference proteome</keyword>
<feature type="region of interest" description="Disordered" evidence="1">
    <location>
        <begin position="1"/>
        <end position="128"/>
    </location>
</feature>
<proteinExistence type="predicted"/>
<evidence type="ECO:0000313" key="3">
    <source>
        <dbReference type="Proteomes" id="UP001652680"/>
    </source>
</evidence>
<accession>A0ABM5JE01</accession>
<feature type="region of interest" description="Disordered" evidence="1">
    <location>
        <begin position="1242"/>
        <end position="1272"/>
    </location>
</feature>
<reference evidence="2" key="2">
    <citation type="submission" date="2025-05" db="UniProtKB">
        <authorList>
            <consortium name="EnsemblMetazoa"/>
        </authorList>
    </citation>
    <scope>IDENTIFICATION</scope>
</reference>
<feature type="region of interest" description="Disordered" evidence="1">
    <location>
        <begin position="635"/>
        <end position="663"/>
    </location>
</feature>
<feature type="region of interest" description="Disordered" evidence="1">
    <location>
        <begin position="347"/>
        <end position="386"/>
    </location>
</feature>
<feature type="compositionally biased region" description="Basic and acidic residues" evidence="1">
    <location>
        <begin position="347"/>
        <end position="384"/>
    </location>
</feature>
<evidence type="ECO:0008006" key="4">
    <source>
        <dbReference type="Google" id="ProtNLM"/>
    </source>
</evidence>
<feature type="compositionally biased region" description="Low complexity" evidence="1">
    <location>
        <begin position="1244"/>
        <end position="1262"/>
    </location>
</feature>
<dbReference type="InterPro" id="IPR006594">
    <property type="entry name" value="LisH"/>
</dbReference>
<reference evidence="3" key="1">
    <citation type="journal article" date="2021" name="Elife">
        <title>Highly contiguous assemblies of 101 drosophilid genomes.</title>
        <authorList>
            <person name="Kim B.Y."/>
            <person name="Wang J.R."/>
            <person name="Miller D.E."/>
            <person name="Barmina O."/>
            <person name="Delaney E."/>
            <person name="Thompson A."/>
            <person name="Comeault A.A."/>
            <person name="Peede D."/>
            <person name="D'Agostino E.R."/>
            <person name="Pelaez J."/>
            <person name="Aguilar J.M."/>
            <person name="Haji D."/>
            <person name="Matsunaga T."/>
            <person name="Armstrong E.E."/>
            <person name="Zych M."/>
            <person name="Ogawa Y."/>
            <person name="Stamenkovic-Radak M."/>
            <person name="Jelic M."/>
            <person name="Veselinovic M.S."/>
            <person name="Tanaskovic M."/>
            <person name="Eric P."/>
            <person name="Gao J.J."/>
            <person name="Katoh T.K."/>
            <person name="Toda M.J."/>
            <person name="Watabe H."/>
            <person name="Watada M."/>
            <person name="Davis J.S."/>
            <person name="Moyle L.C."/>
            <person name="Manoli G."/>
            <person name="Bertolini E."/>
            <person name="Kostal V."/>
            <person name="Hawley R.S."/>
            <person name="Takahashi A."/>
            <person name="Jones C.D."/>
            <person name="Price D.K."/>
            <person name="Whiteman N."/>
            <person name="Kopp A."/>
            <person name="Matute D.R."/>
            <person name="Petrov D.A."/>
        </authorList>
    </citation>
    <scope>NUCLEOTIDE SEQUENCE [LARGE SCALE GENOMIC DNA]</scope>
</reference>
<feature type="compositionally biased region" description="Basic and acidic residues" evidence="1">
    <location>
        <begin position="81"/>
        <end position="99"/>
    </location>
</feature>
<feature type="compositionally biased region" description="Basic and acidic residues" evidence="1">
    <location>
        <begin position="643"/>
        <end position="659"/>
    </location>
</feature>
<dbReference type="Proteomes" id="UP001652680">
    <property type="component" value="Unassembled WGS sequence"/>
</dbReference>